<dbReference type="Gene3D" id="1.10.630.10">
    <property type="entry name" value="Cytochrome P450"/>
    <property type="match status" value="1"/>
</dbReference>
<dbReference type="GO" id="GO:0016705">
    <property type="term" value="F:oxidoreductase activity, acting on paired donors, with incorporation or reduction of molecular oxygen"/>
    <property type="evidence" value="ECO:0007669"/>
    <property type="project" value="InterPro"/>
</dbReference>
<protein>
    <submittedName>
        <fullName evidence="1">Uncharacterized protein</fullName>
    </submittedName>
</protein>
<dbReference type="SUPFAM" id="SSF48264">
    <property type="entry name" value="Cytochrome P450"/>
    <property type="match status" value="1"/>
</dbReference>
<proteinExistence type="predicted"/>
<sequence>MVFADAIYRAILVAGQETTASQSEPFYSDTFVNTASIYRLLYELVHNAKLQDELRAEIHTTQRVAALRGDSELNVHGLEGMPLLGATVKVGAPLHLIFPSG</sequence>
<dbReference type="EMBL" id="KN834773">
    <property type="protein sequence ID" value="KIK60900.1"/>
    <property type="molecule type" value="Genomic_DNA"/>
</dbReference>
<gene>
    <name evidence="1" type="ORF">GYMLUDRAFT_998588</name>
</gene>
<accession>A0A0D0BAY7</accession>
<dbReference type="GO" id="GO:0004497">
    <property type="term" value="F:monooxygenase activity"/>
    <property type="evidence" value="ECO:0007669"/>
    <property type="project" value="InterPro"/>
</dbReference>
<evidence type="ECO:0000313" key="2">
    <source>
        <dbReference type="Proteomes" id="UP000053593"/>
    </source>
</evidence>
<keyword evidence="2" id="KW-1185">Reference proteome</keyword>
<dbReference type="OrthoDB" id="1470350at2759"/>
<dbReference type="InterPro" id="IPR036396">
    <property type="entry name" value="Cyt_P450_sf"/>
</dbReference>
<dbReference type="GO" id="GO:0005506">
    <property type="term" value="F:iron ion binding"/>
    <property type="evidence" value="ECO:0007669"/>
    <property type="project" value="InterPro"/>
</dbReference>
<name>A0A0D0BAY7_9AGAR</name>
<dbReference type="GO" id="GO:0020037">
    <property type="term" value="F:heme binding"/>
    <property type="evidence" value="ECO:0007669"/>
    <property type="project" value="InterPro"/>
</dbReference>
<organism evidence="1 2">
    <name type="scientific">Collybiopsis luxurians FD-317 M1</name>
    <dbReference type="NCBI Taxonomy" id="944289"/>
    <lineage>
        <taxon>Eukaryota</taxon>
        <taxon>Fungi</taxon>
        <taxon>Dikarya</taxon>
        <taxon>Basidiomycota</taxon>
        <taxon>Agaricomycotina</taxon>
        <taxon>Agaricomycetes</taxon>
        <taxon>Agaricomycetidae</taxon>
        <taxon>Agaricales</taxon>
        <taxon>Marasmiineae</taxon>
        <taxon>Omphalotaceae</taxon>
        <taxon>Collybiopsis</taxon>
        <taxon>Collybiopsis luxurians</taxon>
    </lineage>
</organism>
<dbReference type="HOGENOM" id="CLU_2292010_0_0_1"/>
<reference evidence="1 2" key="1">
    <citation type="submission" date="2014-04" db="EMBL/GenBank/DDBJ databases">
        <title>Evolutionary Origins and Diversification of the Mycorrhizal Mutualists.</title>
        <authorList>
            <consortium name="DOE Joint Genome Institute"/>
            <consortium name="Mycorrhizal Genomics Consortium"/>
            <person name="Kohler A."/>
            <person name="Kuo A."/>
            <person name="Nagy L.G."/>
            <person name="Floudas D."/>
            <person name="Copeland A."/>
            <person name="Barry K.W."/>
            <person name="Cichocki N."/>
            <person name="Veneault-Fourrey C."/>
            <person name="LaButti K."/>
            <person name="Lindquist E.A."/>
            <person name="Lipzen A."/>
            <person name="Lundell T."/>
            <person name="Morin E."/>
            <person name="Murat C."/>
            <person name="Riley R."/>
            <person name="Ohm R."/>
            <person name="Sun H."/>
            <person name="Tunlid A."/>
            <person name="Henrissat B."/>
            <person name="Grigoriev I.V."/>
            <person name="Hibbett D.S."/>
            <person name="Martin F."/>
        </authorList>
    </citation>
    <scope>NUCLEOTIDE SEQUENCE [LARGE SCALE GENOMIC DNA]</scope>
    <source>
        <strain evidence="1 2">FD-317 M1</strain>
    </source>
</reference>
<dbReference type="Proteomes" id="UP000053593">
    <property type="component" value="Unassembled WGS sequence"/>
</dbReference>
<dbReference type="AlphaFoldDB" id="A0A0D0BAY7"/>
<evidence type="ECO:0000313" key="1">
    <source>
        <dbReference type="EMBL" id="KIK60900.1"/>
    </source>
</evidence>